<dbReference type="CDD" id="cd01830">
    <property type="entry name" value="XynE_like"/>
    <property type="match status" value="1"/>
</dbReference>
<feature type="non-terminal residue" evidence="2">
    <location>
        <position position="1"/>
    </location>
</feature>
<gene>
    <name evidence="2" type="ORF">B7463_g5375</name>
</gene>
<dbReference type="Proteomes" id="UP000258309">
    <property type="component" value="Unassembled WGS sequence"/>
</dbReference>
<dbReference type="Gene3D" id="3.40.50.1110">
    <property type="entry name" value="SGNH hydrolase"/>
    <property type="match status" value="1"/>
</dbReference>
<dbReference type="OrthoDB" id="10071171at2759"/>
<keyword evidence="1" id="KW-1133">Transmembrane helix</keyword>
<sequence length="543" mass="58934">MMAKGASINQDGLSELMTVAGEDMVGQGEKLDQSDQAEAPAQFCNVLVFTGPAERTERVNVALRFVCSIYILSFFDAPVNWSLALVIPALPGEVSSAMAATSFARLVLVLFLALFHGTMASPTRRTVHSRNSDPDLHWVDTWTAMPQLTEFANLPNPPFNETDLVFHNSTIRQTLHMSIGASKIRLRISNAFGLNDLPITKVTVAQPQDGVAGSPAVQPHSIHTLTFSGNESFVIPNGALAVSDPLNFAIKPLQMISVTMYLAEGQASNFITSHPGSRTTTWYSFGDYTTAANMTDPSTQNAAHWFFLSAVEAFVPPQDSAFVIVGDSITDGRGSDNNANNRWPDLVLAKMQKNASTANIAVVNQAAGGNRILYDGLGPNALGRIDRDVLAQSGVKYAMIFEGVNDIGTADATVANQTFTGDRLIQAYKQIVERVHTFGIPIFAATITPFNAPSTAIQPYSDPLREQTRQRVNDFIRHSGTFDDVIDFDAIVRDPKNHTQLNPLYNSGDYLHPNDAGYDAIAAAFPLDIFFEPPHIGRSGTKV</sequence>
<keyword evidence="3" id="KW-1185">Reference proteome</keyword>
<keyword evidence="1" id="KW-0472">Membrane</keyword>
<accession>A0A3E2HCC1</accession>
<protein>
    <submittedName>
        <fullName evidence="2">Uncharacterized protein</fullName>
    </submittedName>
</protein>
<feature type="non-terminal residue" evidence="2">
    <location>
        <position position="543"/>
    </location>
</feature>
<dbReference type="STRING" id="5539.A0A3E2HCC1"/>
<name>A0A3E2HCC1_SCYLI</name>
<dbReference type="Pfam" id="PF00657">
    <property type="entry name" value="Lipase_GDSL"/>
    <property type="match status" value="1"/>
</dbReference>
<dbReference type="InterPro" id="IPR053140">
    <property type="entry name" value="GDSL_Rv0518-like"/>
</dbReference>
<evidence type="ECO:0000313" key="2">
    <source>
        <dbReference type="EMBL" id="RFU30987.1"/>
    </source>
</evidence>
<evidence type="ECO:0000256" key="1">
    <source>
        <dbReference type="SAM" id="Phobius"/>
    </source>
</evidence>
<dbReference type="PANTHER" id="PTHR43784:SF3">
    <property type="entry name" value="GDSL FAMILY LIPASE"/>
    <property type="match status" value="1"/>
</dbReference>
<keyword evidence="1" id="KW-0812">Transmembrane</keyword>
<proteinExistence type="predicted"/>
<feature type="transmembrane region" description="Helical" evidence="1">
    <location>
        <begin position="96"/>
        <end position="115"/>
    </location>
</feature>
<evidence type="ECO:0000313" key="3">
    <source>
        <dbReference type="Proteomes" id="UP000258309"/>
    </source>
</evidence>
<dbReference type="SUPFAM" id="SSF52266">
    <property type="entry name" value="SGNH hydrolase"/>
    <property type="match status" value="1"/>
</dbReference>
<reference evidence="2 3" key="1">
    <citation type="submission" date="2018-05" db="EMBL/GenBank/DDBJ databases">
        <title>Draft genome sequence of Scytalidium lignicola DSM 105466, a ubiquitous saprotrophic fungus.</title>
        <authorList>
            <person name="Buettner E."/>
            <person name="Gebauer A.M."/>
            <person name="Hofrichter M."/>
            <person name="Liers C."/>
            <person name="Kellner H."/>
        </authorList>
    </citation>
    <scope>NUCLEOTIDE SEQUENCE [LARGE SCALE GENOMIC DNA]</scope>
    <source>
        <strain evidence="2 3">DSM 105466</strain>
    </source>
</reference>
<comment type="caution">
    <text evidence="2">The sequence shown here is derived from an EMBL/GenBank/DDBJ whole genome shotgun (WGS) entry which is preliminary data.</text>
</comment>
<dbReference type="GO" id="GO:0016788">
    <property type="term" value="F:hydrolase activity, acting on ester bonds"/>
    <property type="evidence" value="ECO:0007669"/>
    <property type="project" value="InterPro"/>
</dbReference>
<dbReference type="InterPro" id="IPR001087">
    <property type="entry name" value="GDSL"/>
</dbReference>
<organism evidence="2 3">
    <name type="scientific">Scytalidium lignicola</name>
    <name type="common">Hyphomycete</name>
    <dbReference type="NCBI Taxonomy" id="5539"/>
    <lineage>
        <taxon>Eukaryota</taxon>
        <taxon>Fungi</taxon>
        <taxon>Dikarya</taxon>
        <taxon>Ascomycota</taxon>
        <taxon>Pezizomycotina</taxon>
        <taxon>Leotiomycetes</taxon>
        <taxon>Leotiomycetes incertae sedis</taxon>
        <taxon>Scytalidium</taxon>
    </lineage>
</organism>
<dbReference type="AlphaFoldDB" id="A0A3E2HCC1"/>
<dbReference type="PANTHER" id="PTHR43784">
    <property type="entry name" value="GDSL-LIKE LIPASE/ACYLHYDROLASE, PUTATIVE (AFU_ORTHOLOGUE AFUA_2G00820)-RELATED"/>
    <property type="match status" value="1"/>
</dbReference>
<dbReference type="EMBL" id="NCSJ02000087">
    <property type="protein sequence ID" value="RFU30987.1"/>
    <property type="molecule type" value="Genomic_DNA"/>
</dbReference>
<dbReference type="OMA" id="RYAMIFE"/>
<feature type="transmembrane region" description="Helical" evidence="1">
    <location>
        <begin position="65"/>
        <end position="90"/>
    </location>
</feature>
<dbReference type="InterPro" id="IPR036514">
    <property type="entry name" value="SGNH_hydro_sf"/>
</dbReference>